<keyword evidence="8" id="KW-1185">Reference proteome</keyword>
<dbReference type="Proteomes" id="UP000007062">
    <property type="component" value="Chromosome 3L"/>
</dbReference>
<dbReference type="EMBL" id="AAAB01008823">
    <property type="status" value="NOT_ANNOTATED_CDS"/>
    <property type="molecule type" value="Genomic_DNA"/>
</dbReference>
<dbReference type="GO" id="GO:0106435">
    <property type="term" value="F:carboxylesterase activity"/>
    <property type="evidence" value="ECO:0007669"/>
    <property type="project" value="UniProtKB-EC"/>
</dbReference>
<keyword evidence="4" id="KW-0325">Glycoprotein</keyword>
<sequence length="455" mass="50273">MGRLQYSFAALLSVLTIASITGTSLAQNDQGPVVDIQGLGSVLGTMGETAWTGRPIYQFFNIKYAEAPVGEQRFRAPLSVLPWSGVMNVTAPGRGCPQRRTISQDDPDAEDCLTLSSGTLFMPWVICQDPTEGAYEIARIIGCPMTTPAEIDSCLKSASVSDLVLAQDEHKKNEFSSPGYPKVAGACITVGGALGDESFMPVHPRESTYFRDVEIIFGMNSQEGLIFFNEYFQYALDSQPIEFDSHWDFLEFLKTVNIKFGSGAFVDAVVGYELLSKATWEEMDRANFSEIVPLFIDVAGNLALKYGSVEEANRFARALPGQVYLYNFDYVGPPSPMTPGFPYDFPNSVGHGDELKFLFPMSNVLNEEHTQMAKIMVDLWTSFAITGVPQADNVIPWPAVSRPFGPYFRLVNPPEQKEYFVNELTNSVEKARGPRKLSVSPATCLDLFLNRSPKN</sequence>
<evidence type="ECO:0000313" key="8">
    <source>
        <dbReference type="Proteomes" id="UP000007062"/>
    </source>
</evidence>
<organism evidence="7 8">
    <name type="scientific">Anopheles gambiae</name>
    <name type="common">African malaria mosquito</name>
    <dbReference type="NCBI Taxonomy" id="7165"/>
    <lineage>
        <taxon>Eukaryota</taxon>
        <taxon>Metazoa</taxon>
        <taxon>Ecdysozoa</taxon>
        <taxon>Arthropoda</taxon>
        <taxon>Hexapoda</taxon>
        <taxon>Insecta</taxon>
        <taxon>Pterygota</taxon>
        <taxon>Neoptera</taxon>
        <taxon>Endopterygota</taxon>
        <taxon>Diptera</taxon>
        <taxon>Nematocera</taxon>
        <taxon>Culicoidea</taxon>
        <taxon>Culicidae</taxon>
        <taxon>Anophelinae</taxon>
        <taxon>Anopheles</taxon>
    </lineage>
</organism>
<evidence type="ECO:0000313" key="7">
    <source>
        <dbReference type="EnsemblMetazoa" id="AGAP010914-PA"/>
    </source>
</evidence>
<dbReference type="InterPro" id="IPR002018">
    <property type="entry name" value="CarbesteraseB"/>
</dbReference>
<evidence type="ECO:0000256" key="1">
    <source>
        <dbReference type="ARBA" id="ARBA00005964"/>
    </source>
</evidence>
<proteinExistence type="inferred from homology"/>
<dbReference type="Gene3D" id="3.40.50.1820">
    <property type="entry name" value="alpha/beta hydrolase"/>
    <property type="match status" value="2"/>
</dbReference>
<accession>A0A1S4H694</accession>
<dbReference type="PANTHER" id="PTHR43142">
    <property type="entry name" value="CARBOXYLIC ESTER HYDROLASE"/>
    <property type="match status" value="1"/>
</dbReference>
<dbReference type="Pfam" id="PF00135">
    <property type="entry name" value="COesterase"/>
    <property type="match status" value="1"/>
</dbReference>
<evidence type="ECO:0000259" key="6">
    <source>
        <dbReference type="Pfam" id="PF00135"/>
    </source>
</evidence>
<evidence type="ECO:0000256" key="4">
    <source>
        <dbReference type="ARBA" id="ARBA00023180"/>
    </source>
</evidence>
<feature type="domain" description="Carboxylesterase type B" evidence="6">
    <location>
        <begin position="116"/>
        <end position="417"/>
    </location>
</feature>
<dbReference type="EC" id="3.1.1.1" evidence="5"/>
<dbReference type="SUPFAM" id="SSF53474">
    <property type="entry name" value="alpha/beta-Hydrolases"/>
    <property type="match status" value="2"/>
</dbReference>
<name>A0A1S4H694_ANOGA</name>
<evidence type="ECO:0000256" key="3">
    <source>
        <dbReference type="ARBA" id="ARBA00022801"/>
    </source>
</evidence>
<dbReference type="VEuPathDB" id="VectorBase:AGAP010914"/>
<keyword evidence="3" id="KW-0378">Hydrolase</keyword>
<dbReference type="EnsemblMetazoa" id="AGAP010914-RA">
    <property type="protein sequence ID" value="AGAP010914-PA"/>
    <property type="gene ID" value="AGAP010914"/>
</dbReference>
<dbReference type="InParanoid" id="A0A1S4H694"/>
<evidence type="ECO:0000256" key="5">
    <source>
        <dbReference type="ARBA" id="ARBA00039155"/>
    </source>
</evidence>
<comment type="similarity">
    <text evidence="1">Belongs to the type-B carboxylesterase/lipase family.</text>
</comment>
<protein>
    <recommendedName>
        <fullName evidence="5">carboxylesterase</fullName>
        <ecNumber evidence="5">3.1.1.1</ecNumber>
    </recommendedName>
</protein>
<reference evidence="7" key="3">
    <citation type="submission" date="2020-05" db="UniProtKB">
        <authorList>
            <consortium name="EnsemblMetazoa"/>
        </authorList>
    </citation>
    <scope>IDENTIFICATION</scope>
    <source>
        <strain evidence="7">PEST</strain>
    </source>
</reference>
<evidence type="ECO:0000256" key="2">
    <source>
        <dbReference type="ARBA" id="ARBA00022487"/>
    </source>
</evidence>
<keyword evidence="2" id="KW-0719">Serine esterase</keyword>
<reference evidence="7 8" key="2">
    <citation type="journal article" date="2004" name="Trends Parasitol.">
        <title>The Anopheles gambiae genome: an update.</title>
        <authorList>
            <person name="Mongin E."/>
            <person name="Louis C."/>
            <person name="Holt R.A."/>
            <person name="Birney E."/>
            <person name="Collins F.H."/>
        </authorList>
    </citation>
    <scope>NUCLEOTIDE SEQUENCE [LARGE SCALE GENOMIC DNA]</scope>
    <source>
        <strain evidence="7 8">PEST</strain>
    </source>
</reference>
<dbReference type="AlphaFoldDB" id="A0A1S4H694"/>
<dbReference type="PANTHER" id="PTHR43142:SF1">
    <property type="entry name" value="CARBOXYLIC ESTER HYDROLASE"/>
    <property type="match status" value="1"/>
</dbReference>
<dbReference type="InterPro" id="IPR029058">
    <property type="entry name" value="AB_hydrolase_fold"/>
</dbReference>
<dbReference type="VEuPathDB" id="VectorBase:AGAMI1_004012"/>
<reference evidence="7 8" key="1">
    <citation type="journal article" date="2002" name="Science">
        <title>The genome sequence of the malaria mosquito Anopheles gambiae.</title>
        <authorList>
            <person name="Holt R.A."/>
            <person name="Subramanian G.M."/>
            <person name="Halpern A."/>
            <person name="Sutton G.G."/>
            <person name="Charlab R."/>
            <person name="Nusskern D.R."/>
            <person name="Wincker P."/>
            <person name="Clark A.G."/>
            <person name="Ribeiro J.M."/>
            <person name="Wides R."/>
            <person name="Salzberg S.L."/>
            <person name="Loftus B."/>
            <person name="Yandell M."/>
            <person name="Majoros W.H."/>
            <person name="Rusch D.B."/>
            <person name="Lai Z."/>
            <person name="Kraft C.L."/>
            <person name="Abril J.F."/>
            <person name="Anthouard V."/>
            <person name="Arensburger P."/>
            <person name="Atkinson P.W."/>
            <person name="Baden H."/>
            <person name="de Berardinis V."/>
            <person name="Baldwin D."/>
            <person name="Benes V."/>
            <person name="Biedler J."/>
            <person name="Blass C."/>
            <person name="Bolanos R."/>
            <person name="Boscus D."/>
            <person name="Barnstead M."/>
            <person name="Cai S."/>
            <person name="Center A."/>
            <person name="Chaturverdi K."/>
            <person name="Christophides G.K."/>
            <person name="Chrystal M.A."/>
            <person name="Clamp M."/>
            <person name="Cravchik A."/>
            <person name="Curwen V."/>
            <person name="Dana A."/>
            <person name="Delcher A."/>
            <person name="Dew I."/>
            <person name="Evans C.A."/>
            <person name="Flanigan M."/>
            <person name="Grundschober-Freimoser A."/>
            <person name="Friedli L."/>
            <person name="Gu Z."/>
            <person name="Guan P."/>
            <person name="Guigo R."/>
            <person name="Hillenmeyer M.E."/>
            <person name="Hladun S.L."/>
            <person name="Hogan J.R."/>
            <person name="Hong Y.S."/>
            <person name="Hoover J."/>
            <person name="Jaillon O."/>
            <person name="Ke Z."/>
            <person name="Kodira C."/>
            <person name="Kokoza E."/>
            <person name="Koutsos A."/>
            <person name="Letunic I."/>
            <person name="Levitsky A."/>
            <person name="Liang Y."/>
            <person name="Lin J.J."/>
            <person name="Lobo N.F."/>
            <person name="Lopez J.R."/>
            <person name="Malek J.A."/>
            <person name="McIntosh T.C."/>
            <person name="Meister S."/>
            <person name="Miller J."/>
            <person name="Mobarry C."/>
            <person name="Mongin E."/>
            <person name="Murphy S.D."/>
            <person name="O'Brochta D.A."/>
            <person name="Pfannkoch C."/>
            <person name="Qi R."/>
            <person name="Regier M.A."/>
            <person name="Remington K."/>
            <person name="Shao H."/>
            <person name="Sharakhova M.V."/>
            <person name="Sitter C.D."/>
            <person name="Shetty J."/>
            <person name="Smith T.J."/>
            <person name="Strong R."/>
            <person name="Sun J."/>
            <person name="Thomasova D."/>
            <person name="Ton L.Q."/>
            <person name="Topalis P."/>
            <person name="Tu Z."/>
            <person name="Unger M.F."/>
            <person name="Walenz B."/>
            <person name="Wang A."/>
            <person name="Wang J."/>
            <person name="Wang M."/>
            <person name="Wang X."/>
            <person name="Woodford K.J."/>
            <person name="Wortman J.R."/>
            <person name="Wu M."/>
            <person name="Yao A."/>
            <person name="Zdobnov E.M."/>
            <person name="Zhang H."/>
            <person name="Zhao Q."/>
            <person name="Zhao S."/>
            <person name="Zhu S.C."/>
            <person name="Zhimulev I."/>
            <person name="Coluzzi M."/>
            <person name="della Torre A."/>
            <person name="Roth C.W."/>
            <person name="Louis C."/>
            <person name="Kalush F."/>
            <person name="Mural R.J."/>
            <person name="Myers E.W."/>
            <person name="Adams M.D."/>
            <person name="Smith H.O."/>
            <person name="Broder S."/>
            <person name="Gardner M.J."/>
            <person name="Fraser C.M."/>
            <person name="Birney E."/>
            <person name="Bork P."/>
            <person name="Brey P.T."/>
            <person name="Venter J.C."/>
            <person name="Weissenbach J."/>
            <person name="Kafatos F.C."/>
            <person name="Collins F.H."/>
            <person name="Hoffman S.L."/>
        </authorList>
    </citation>
    <scope>NUCLEOTIDE SEQUENCE [LARGE SCALE GENOMIC DNA]</scope>
    <source>
        <strain evidence="7 8">PEST</strain>
    </source>
</reference>